<keyword evidence="6 9" id="KW-0808">Transferase</keyword>
<dbReference type="InterPro" id="IPR044143">
    <property type="entry name" value="GlgB_N_E_set_prok"/>
</dbReference>
<dbReference type="InterPro" id="IPR014756">
    <property type="entry name" value="Ig_E-set"/>
</dbReference>
<feature type="domain" description="Glycosyl hydrolase family 13 catalytic" evidence="12">
    <location>
        <begin position="264"/>
        <end position="605"/>
    </location>
</feature>
<dbReference type="SUPFAM" id="SSF81296">
    <property type="entry name" value="E set domains"/>
    <property type="match status" value="2"/>
</dbReference>
<dbReference type="NCBIfam" id="NF003811">
    <property type="entry name" value="PRK05402.1"/>
    <property type="match status" value="1"/>
</dbReference>
<dbReference type="HOGENOM" id="CLU_004245_3_2_11"/>
<dbReference type="SUPFAM" id="SSF51011">
    <property type="entry name" value="Glycosyl hydrolase domain"/>
    <property type="match status" value="1"/>
</dbReference>
<dbReference type="FunFam" id="3.20.20.80:FF:000003">
    <property type="entry name" value="1,4-alpha-glucan branching enzyme GlgB"/>
    <property type="match status" value="1"/>
</dbReference>
<dbReference type="Gene3D" id="2.60.40.10">
    <property type="entry name" value="Immunoglobulins"/>
    <property type="match status" value="2"/>
</dbReference>
<dbReference type="STRING" id="290340.AAur_0910"/>
<dbReference type="GO" id="GO:0005978">
    <property type="term" value="P:glycogen biosynthetic process"/>
    <property type="evidence" value="ECO:0007669"/>
    <property type="project" value="UniProtKB-UniRule"/>
</dbReference>
<dbReference type="InterPro" id="IPR006407">
    <property type="entry name" value="GlgB"/>
</dbReference>
<dbReference type="PANTHER" id="PTHR43651">
    <property type="entry name" value="1,4-ALPHA-GLUCAN-BRANCHING ENZYME"/>
    <property type="match status" value="1"/>
</dbReference>
<evidence type="ECO:0000256" key="7">
    <source>
        <dbReference type="ARBA" id="ARBA00023056"/>
    </source>
</evidence>
<dbReference type="Pfam" id="PF22019">
    <property type="entry name" value="GlgB_N"/>
    <property type="match status" value="1"/>
</dbReference>
<evidence type="ECO:0000313" key="14">
    <source>
        <dbReference type="Proteomes" id="UP000000637"/>
    </source>
</evidence>
<keyword evidence="5 9" id="KW-0328">Glycosyltransferase</keyword>
<dbReference type="CDD" id="cd11322">
    <property type="entry name" value="AmyAc_Glg_BE"/>
    <property type="match status" value="1"/>
</dbReference>
<evidence type="ECO:0000259" key="12">
    <source>
        <dbReference type="SMART" id="SM00642"/>
    </source>
</evidence>
<dbReference type="GO" id="GO:0003844">
    <property type="term" value="F:1,4-alpha-glucan branching enzyme activity"/>
    <property type="evidence" value="ECO:0007669"/>
    <property type="project" value="UniProtKB-UniRule"/>
</dbReference>
<dbReference type="CDD" id="cd02855">
    <property type="entry name" value="E_set_GBE_prok_N"/>
    <property type="match status" value="1"/>
</dbReference>
<evidence type="ECO:0000256" key="3">
    <source>
        <dbReference type="ARBA" id="ARBA00009000"/>
    </source>
</evidence>
<dbReference type="GO" id="GO:0004553">
    <property type="term" value="F:hydrolase activity, hydrolyzing O-glycosyl compounds"/>
    <property type="evidence" value="ECO:0007669"/>
    <property type="project" value="InterPro"/>
</dbReference>
<dbReference type="SUPFAM" id="SSF51445">
    <property type="entry name" value="(Trans)glycosidases"/>
    <property type="match status" value="1"/>
</dbReference>
<dbReference type="EMBL" id="CP000474">
    <property type="protein sequence ID" value="ABM08529.1"/>
    <property type="molecule type" value="Genomic_DNA"/>
</dbReference>
<dbReference type="InterPro" id="IPR004193">
    <property type="entry name" value="Glyco_hydro_13_N"/>
</dbReference>
<dbReference type="PIRSF" id="PIRSF000463">
    <property type="entry name" value="GlgB"/>
    <property type="match status" value="1"/>
</dbReference>
<dbReference type="Proteomes" id="UP000000637">
    <property type="component" value="Chromosome"/>
</dbReference>
<evidence type="ECO:0000256" key="5">
    <source>
        <dbReference type="ARBA" id="ARBA00022676"/>
    </source>
</evidence>
<dbReference type="PANTHER" id="PTHR43651:SF3">
    <property type="entry name" value="1,4-ALPHA-GLUCAN-BRANCHING ENZYME"/>
    <property type="match status" value="1"/>
</dbReference>
<dbReference type="NCBIfam" id="TIGR01515">
    <property type="entry name" value="branching_enzym"/>
    <property type="match status" value="1"/>
</dbReference>
<evidence type="ECO:0000256" key="9">
    <source>
        <dbReference type="HAMAP-Rule" id="MF_00685"/>
    </source>
</evidence>
<evidence type="ECO:0000256" key="1">
    <source>
        <dbReference type="ARBA" id="ARBA00000826"/>
    </source>
</evidence>
<dbReference type="EC" id="2.4.1.18" evidence="9"/>
<dbReference type="KEGG" id="aau:AAur_0910"/>
<gene>
    <name evidence="9 13" type="primary">glgB</name>
    <name evidence="13" type="ordered locus">AAur_0910</name>
</gene>
<dbReference type="NCBIfam" id="NF008967">
    <property type="entry name" value="PRK12313.1"/>
    <property type="match status" value="1"/>
</dbReference>
<dbReference type="CAZy" id="CBM48">
    <property type="family name" value="Carbohydrate-Binding Module Family 48"/>
</dbReference>
<reference evidence="13 14" key="1">
    <citation type="journal article" date="2006" name="PLoS Genet.">
        <title>Secrets of soil survival revealed by the genome sequence of Arthrobacter aurescens TC1.</title>
        <authorList>
            <person name="Mongodin E.F."/>
            <person name="Shapir N."/>
            <person name="Daugherty S.C."/>
            <person name="DeBoy R.T."/>
            <person name="Emerson J.B."/>
            <person name="Shvartzbeyn A."/>
            <person name="Radune D."/>
            <person name="Vamathevan J."/>
            <person name="Riggs F."/>
            <person name="Grinberg V."/>
            <person name="Khouri H."/>
            <person name="Wackett L.P."/>
            <person name="Nelson K.E."/>
            <person name="Sadowsky M.J."/>
        </authorList>
    </citation>
    <scope>NUCLEOTIDE SEQUENCE [LARGE SCALE GENOMIC DNA]</scope>
    <source>
        <strain evidence="13 14">TC1</strain>
    </source>
</reference>
<name>A1R392_PAEAT</name>
<dbReference type="InterPro" id="IPR006047">
    <property type="entry name" value="GH13_cat_dom"/>
</dbReference>
<dbReference type="GO" id="GO:0005829">
    <property type="term" value="C:cytosol"/>
    <property type="evidence" value="ECO:0007669"/>
    <property type="project" value="TreeGrafter"/>
</dbReference>
<evidence type="ECO:0000256" key="10">
    <source>
        <dbReference type="PIRSR" id="PIRSR000463-1"/>
    </source>
</evidence>
<dbReference type="InterPro" id="IPR006048">
    <property type="entry name" value="A-amylase/branching_C"/>
</dbReference>
<dbReference type="CAZy" id="GH13">
    <property type="family name" value="Glycoside Hydrolase Family 13"/>
</dbReference>
<comment type="subunit">
    <text evidence="9">Monomer.</text>
</comment>
<evidence type="ECO:0000256" key="2">
    <source>
        <dbReference type="ARBA" id="ARBA00004964"/>
    </source>
</evidence>
<dbReference type="FunFam" id="2.60.40.1180:FF:000002">
    <property type="entry name" value="1,4-alpha-glucan branching enzyme GlgB"/>
    <property type="match status" value="1"/>
</dbReference>
<evidence type="ECO:0000256" key="11">
    <source>
        <dbReference type="SAM" id="MobiDB-lite"/>
    </source>
</evidence>
<dbReference type="InterPro" id="IPR013783">
    <property type="entry name" value="Ig-like_fold"/>
</dbReference>
<evidence type="ECO:0000256" key="4">
    <source>
        <dbReference type="ARBA" id="ARBA00022600"/>
    </source>
</evidence>
<dbReference type="Gene3D" id="2.60.40.1180">
    <property type="entry name" value="Golgi alpha-mannosidase II"/>
    <property type="match status" value="1"/>
</dbReference>
<dbReference type="InterPro" id="IPR013780">
    <property type="entry name" value="Glyco_hydro_b"/>
</dbReference>
<evidence type="ECO:0000256" key="6">
    <source>
        <dbReference type="ARBA" id="ARBA00022679"/>
    </source>
</evidence>
<dbReference type="InterPro" id="IPR037439">
    <property type="entry name" value="Branching_enzy"/>
</dbReference>
<organism evidence="13 14">
    <name type="scientific">Paenarthrobacter aurescens (strain TC1)</name>
    <dbReference type="NCBI Taxonomy" id="290340"/>
    <lineage>
        <taxon>Bacteria</taxon>
        <taxon>Bacillati</taxon>
        <taxon>Actinomycetota</taxon>
        <taxon>Actinomycetes</taxon>
        <taxon>Micrococcales</taxon>
        <taxon>Micrococcaceae</taxon>
        <taxon>Paenarthrobacter</taxon>
    </lineage>
</organism>
<dbReference type="GO" id="GO:0043169">
    <property type="term" value="F:cation binding"/>
    <property type="evidence" value="ECO:0007669"/>
    <property type="project" value="InterPro"/>
</dbReference>
<dbReference type="Pfam" id="PF00128">
    <property type="entry name" value="Alpha-amylase"/>
    <property type="match status" value="1"/>
</dbReference>
<feature type="active site" description="Nucleophile" evidence="9 10">
    <location>
        <position position="416"/>
    </location>
</feature>
<dbReference type="eggNOG" id="COG0296">
    <property type="taxonomic scope" value="Bacteria"/>
</dbReference>
<comment type="catalytic activity">
    <reaction evidence="1 9">
        <text>Transfers a segment of a (1-&gt;4)-alpha-D-glucan chain to a primary hydroxy group in a similar glucan chain.</text>
        <dbReference type="EC" id="2.4.1.18"/>
    </reaction>
</comment>
<feature type="active site" description="Proton donor" evidence="9 10">
    <location>
        <position position="469"/>
    </location>
</feature>
<dbReference type="AlphaFoldDB" id="A1R392"/>
<keyword evidence="14" id="KW-1185">Reference proteome</keyword>
<keyword evidence="8 9" id="KW-0119">Carbohydrate metabolism</keyword>
<keyword evidence="4 9" id="KW-0321">Glycogen metabolism</keyword>
<comment type="similarity">
    <text evidence="3 9">Belongs to the glycosyl hydrolase 13 family. GlgB subfamily.</text>
</comment>
<dbReference type="UniPathway" id="UPA00164"/>
<dbReference type="InterPro" id="IPR017853">
    <property type="entry name" value="GH"/>
</dbReference>
<sequence>MTGSARTERPRVPLHVDSETLERVAAGAYHAPHSVLGAHLDDHGHVTIRTVKHLAKSVVVVTEAGRSDMTHEAHGVWAAVLEPLQAGHVPDYRLEVVYDAEPVTIDDPYHYLPTVGEVDLHLIGEGRHERLWDVLGAHVQHYRSALSEVDGVSFAVWAPNAQAVRVKGDFNGWDGRQHGMRSLGSSGVWELFIPGVVAGACYKYEILTKAGQWVEKADPMAFGTEVPPLTASRVVDASYRFKDAEWMSARAQRDPHNSPMSVYEVHLGSWRLGLGYKELAKELVDYVKWLGFSHVEFMPVAEHPFGGSWGYQVTSYFAPTSRFGHPDEFRFLVDSLHQAGIGVLLDWVPAHFPKDSWALAQFDGQPLYEHSDPALGEHPDWGTLIFDFGRSEVRNFLVANALYWLEEFHIDGLRVDAVASMIYLDYSREEGQWRPNKFGGRENLEAISFMQEVNATVYKSHPGAIIIAEESTAFPGVTAPTNHGGLGFGLKWNMGWMHDSLKYISEDPINRKWHHGTITFSLVYAFTENFLLPISHDEVVHGKGSMLRKMPGDRWQQLANLRAFFAYQWAHPGKQLIFMGTEFGQEAEWSEQYGLDWFLAEIPAHRGLQLLVKDLNELYTSTPALYQRDNEPGGFQWINGGDADHNVLTFIRWDGDGKPLVCAVNFSGGPHKDYILGVPAAGEWTEVLNTDSETYGGSGVGNPGSLKASTPGTDGQPAALTVTLPPLGASWFAPAE</sequence>
<dbReference type="InterPro" id="IPR054169">
    <property type="entry name" value="GlgB_N"/>
</dbReference>
<dbReference type="SMART" id="SM00642">
    <property type="entry name" value="Aamy"/>
    <property type="match status" value="1"/>
</dbReference>
<feature type="region of interest" description="Disordered" evidence="11">
    <location>
        <begin position="694"/>
        <end position="715"/>
    </location>
</feature>
<dbReference type="HAMAP" id="MF_00685">
    <property type="entry name" value="GlgB"/>
    <property type="match status" value="1"/>
</dbReference>
<dbReference type="Pfam" id="PF02922">
    <property type="entry name" value="CBM_48"/>
    <property type="match status" value="1"/>
</dbReference>
<dbReference type="Gene3D" id="3.20.20.80">
    <property type="entry name" value="Glycosidases"/>
    <property type="match status" value="1"/>
</dbReference>
<comment type="function">
    <text evidence="9">Catalyzes the formation of the alpha-1,6-glucosidic linkages in glycogen by scission of a 1,4-alpha-linked oligosaccharide from growing alpha-1,4-glucan chains and the subsequent attachment of the oligosaccharide to the alpha-1,6 position.</text>
</comment>
<dbReference type="FunFam" id="2.60.40.10:FF:000169">
    <property type="entry name" value="1,4-alpha-glucan branching enzyme GlgB"/>
    <property type="match status" value="1"/>
</dbReference>
<evidence type="ECO:0000313" key="13">
    <source>
        <dbReference type="EMBL" id="ABM08529.1"/>
    </source>
</evidence>
<comment type="pathway">
    <text evidence="2 9">Glycan biosynthesis; glycogen biosynthesis.</text>
</comment>
<dbReference type="Pfam" id="PF02806">
    <property type="entry name" value="Alpha-amylase_C"/>
    <property type="match status" value="1"/>
</dbReference>
<keyword evidence="7 9" id="KW-0320">Glycogen biosynthesis</keyword>
<evidence type="ECO:0000256" key="8">
    <source>
        <dbReference type="ARBA" id="ARBA00023277"/>
    </source>
</evidence>
<protein>
    <recommendedName>
        <fullName evidence="9">1,4-alpha-glucan branching enzyme GlgB</fullName>
        <ecNumber evidence="9">2.4.1.18</ecNumber>
    </recommendedName>
    <alternativeName>
        <fullName evidence="9">1,4-alpha-D-glucan:1,4-alpha-D-glucan 6-glucosyl-transferase</fullName>
    </alternativeName>
    <alternativeName>
        <fullName evidence="9">Alpha-(1-&gt;4)-glucan branching enzyme</fullName>
    </alternativeName>
    <alternativeName>
        <fullName evidence="9">Glycogen branching enzyme</fullName>
        <shortName evidence="9">BE</shortName>
    </alternativeName>
</protein>
<proteinExistence type="inferred from homology"/>
<accession>A1R392</accession>